<feature type="compositionally biased region" description="Basic and acidic residues" evidence="1">
    <location>
        <begin position="99"/>
        <end position="110"/>
    </location>
</feature>
<dbReference type="EMBL" id="JAGEUA010000001">
    <property type="protein sequence ID" value="KAL1023478.1"/>
    <property type="molecule type" value="Genomic_DNA"/>
</dbReference>
<feature type="compositionally biased region" description="Basic and acidic residues" evidence="1">
    <location>
        <begin position="62"/>
        <end position="82"/>
    </location>
</feature>
<reference evidence="2 3" key="1">
    <citation type="submission" date="2024-06" db="EMBL/GenBank/DDBJ databases">
        <authorList>
            <person name="Pan Q."/>
            <person name="Wen M."/>
            <person name="Jouanno E."/>
            <person name="Zahm M."/>
            <person name="Klopp C."/>
            <person name="Cabau C."/>
            <person name="Louis A."/>
            <person name="Berthelot C."/>
            <person name="Parey E."/>
            <person name="Roest Crollius H."/>
            <person name="Montfort J."/>
            <person name="Robinson-Rechavi M."/>
            <person name="Bouchez O."/>
            <person name="Lampietro C."/>
            <person name="Lopez Roques C."/>
            <person name="Donnadieu C."/>
            <person name="Postlethwait J."/>
            <person name="Bobe J."/>
            <person name="Verreycken H."/>
            <person name="Guiguen Y."/>
        </authorList>
    </citation>
    <scope>NUCLEOTIDE SEQUENCE [LARGE SCALE GENOMIC DNA]</scope>
    <source>
        <strain evidence="2">Up_M1</strain>
        <tissue evidence="2">Testis</tissue>
    </source>
</reference>
<evidence type="ECO:0000313" key="2">
    <source>
        <dbReference type="EMBL" id="KAL1023478.1"/>
    </source>
</evidence>
<comment type="caution">
    <text evidence="2">The sequence shown here is derived from an EMBL/GenBank/DDBJ whole genome shotgun (WGS) entry which is preliminary data.</text>
</comment>
<feature type="compositionally biased region" description="Polar residues" evidence="1">
    <location>
        <begin position="1"/>
        <end position="11"/>
    </location>
</feature>
<evidence type="ECO:0000256" key="1">
    <source>
        <dbReference type="SAM" id="MobiDB-lite"/>
    </source>
</evidence>
<feature type="region of interest" description="Disordered" evidence="1">
    <location>
        <begin position="1"/>
        <end position="137"/>
    </location>
</feature>
<keyword evidence="3" id="KW-1185">Reference proteome</keyword>
<accession>A0ABD0XQ71</accession>
<evidence type="ECO:0000313" key="3">
    <source>
        <dbReference type="Proteomes" id="UP001557470"/>
    </source>
</evidence>
<sequence length="197" mass="21768">MLKMSGQQKSGAQKRKEKTKREEEKRGLRDFLNKYLKKGGDGEAGTSKVNLEQETVEFGSSVREDETDKSEIQLQSGDRENDAGGAHCPATEGQSQATGEREERGSHSDAGRAGCPVGLGESDQNGSETDHTLNFSDPALWPTRMTDSDRVNLVCVMAKRTPFSEERKSKVKGEIWRKGAHLRLSCPGPRQDCQLAW</sequence>
<organism evidence="2 3">
    <name type="scientific">Umbra pygmaea</name>
    <name type="common">Eastern mudminnow</name>
    <dbReference type="NCBI Taxonomy" id="75934"/>
    <lineage>
        <taxon>Eukaryota</taxon>
        <taxon>Metazoa</taxon>
        <taxon>Chordata</taxon>
        <taxon>Craniata</taxon>
        <taxon>Vertebrata</taxon>
        <taxon>Euteleostomi</taxon>
        <taxon>Actinopterygii</taxon>
        <taxon>Neopterygii</taxon>
        <taxon>Teleostei</taxon>
        <taxon>Protacanthopterygii</taxon>
        <taxon>Esociformes</taxon>
        <taxon>Umbridae</taxon>
        <taxon>Umbra</taxon>
    </lineage>
</organism>
<gene>
    <name evidence="2" type="ORF">UPYG_G00041300</name>
</gene>
<protein>
    <submittedName>
        <fullName evidence="2">Uncharacterized protein</fullName>
    </submittedName>
</protein>
<dbReference type="Proteomes" id="UP001557470">
    <property type="component" value="Unassembled WGS sequence"/>
</dbReference>
<feature type="compositionally biased region" description="Basic and acidic residues" evidence="1">
    <location>
        <begin position="19"/>
        <end position="32"/>
    </location>
</feature>
<dbReference type="AlphaFoldDB" id="A0ABD0XQ71"/>
<feature type="compositionally biased region" description="Polar residues" evidence="1">
    <location>
        <begin position="122"/>
        <end position="135"/>
    </location>
</feature>
<name>A0ABD0XQ71_UMBPY</name>
<proteinExistence type="predicted"/>